<protein>
    <recommendedName>
        <fullName evidence="3">Reverse transcriptase domain-containing protein</fullName>
    </recommendedName>
</protein>
<dbReference type="Proteomes" id="UP000499080">
    <property type="component" value="Unassembled WGS sequence"/>
</dbReference>
<evidence type="ECO:0000313" key="1">
    <source>
        <dbReference type="EMBL" id="GBM53349.1"/>
    </source>
</evidence>
<sequence length="90" mass="10441">MKSATMMPQGSCTGPDFWNLMSHEVIWQNWSQEVHLQAFEDDFVSVVNAGTKQELSVTLEEQLLSFLASQMRYKYRWSVLSFLLSFRSKG</sequence>
<name>A0A4Y2GKS8_ARAVE</name>
<evidence type="ECO:0000313" key="2">
    <source>
        <dbReference type="Proteomes" id="UP000499080"/>
    </source>
</evidence>
<dbReference type="AlphaFoldDB" id="A0A4Y2GKS8"/>
<dbReference type="EMBL" id="BGPR01001414">
    <property type="protein sequence ID" value="GBM53349.1"/>
    <property type="molecule type" value="Genomic_DNA"/>
</dbReference>
<organism evidence="1 2">
    <name type="scientific">Araneus ventricosus</name>
    <name type="common">Orbweaver spider</name>
    <name type="synonym">Epeira ventricosa</name>
    <dbReference type="NCBI Taxonomy" id="182803"/>
    <lineage>
        <taxon>Eukaryota</taxon>
        <taxon>Metazoa</taxon>
        <taxon>Ecdysozoa</taxon>
        <taxon>Arthropoda</taxon>
        <taxon>Chelicerata</taxon>
        <taxon>Arachnida</taxon>
        <taxon>Araneae</taxon>
        <taxon>Araneomorphae</taxon>
        <taxon>Entelegynae</taxon>
        <taxon>Araneoidea</taxon>
        <taxon>Araneidae</taxon>
        <taxon>Araneus</taxon>
    </lineage>
</organism>
<proteinExistence type="predicted"/>
<accession>A0A4Y2GKS8</accession>
<comment type="caution">
    <text evidence="1">The sequence shown here is derived from an EMBL/GenBank/DDBJ whole genome shotgun (WGS) entry which is preliminary data.</text>
</comment>
<keyword evidence="2" id="KW-1185">Reference proteome</keyword>
<gene>
    <name evidence="1" type="ORF">AVEN_165027_1</name>
</gene>
<evidence type="ECO:0008006" key="3">
    <source>
        <dbReference type="Google" id="ProtNLM"/>
    </source>
</evidence>
<reference evidence="1 2" key="1">
    <citation type="journal article" date="2019" name="Sci. Rep.">
        <title>Orb-weaving spider Araneus ventricosus genome elucidates the spidroin gene catalogue.</title>
        <authorList>
            <person name="Kono N."/>
            <person name="Nakamura H."/>
            <person name="Ohtoshi R."/>
            <person name="Moran D.A.P."/>
            <person name="Shinohara A."/>
            <person name="Yoshida Y."/>
            <person name="Fujiwara M."/>
            <person name="Mori M."/>
            <person name="Tomita M."/>
            <person name="Arakawa K."/>
        </authorList>
    </citation>
    <scope>NUCLEOTIDE SEQUENCE [LARGE SCALE GENOMIC DNA]</scope>
</reference>
<dbReference type="OrthoDB" id="6538033at2759"/>